<evidence type="ECO:0000256" key="2">
    <source>
        <dbReference type="ARBA" id="ARBA00023027"/>
    </source>
</evidence>
<dbReference type="PROSITE" id="PS51384">
    <property type="entry name" value="FAD_FR"/>
    <property type="match status" value="1"/>
</dbReference>
<evidence type="ECO:0000259" key="4">
    <source>
        <dbReference type="PROSITE" id="PS51384"/>
    </source>
</evidence>
<dbReference type="InterPro" id="IPR013121">
    <property type="entry name" value="Fe_red_NAD-bd_6"/>
</dbReference>
<proteinExistence type="predicted"/>
<dbReference type="Proteomes" id="UP000190744">
    <property type="component" value="Unassembled WGS sequence"/>
</dbReference>
<dbReference type="InterPro" id="IPR039261">
    <property type="entry name" value="FNR_nucleotide-bd"/>
</dbReference>
<dbReference type="PANTHER" id="PTHR46505">
    <property type="entry name" value="OXIDOREDUCTASE NAD-BINDING DOMAIN-CONTAINING PROTEIN 1"/>
    <property type="match status" value="1"/>
</dbReference>
<evidence type="ECO:0000313" key="5">
    <source>
        <dbReference type="EMBL" id="OOQ91080.1"/>
    </source>
</evidence>
<dbReference type="PANTHER" id="PTHR46505:SF1">
    <property type="entry name" value="OXIDOREDUCTASE NAD-BINDING DOMAIN-CONTAINING PROTEIN 1"/>
    <property type="match status" value="1"/>
</dbReference>
<dbReference type="Gene3D" id="2.40.30.10">
    <property type="entry name" value="Translation factors"/>
    <property type="match status" value="1"/>
</dbReference>
<reference evidence="6" key="1">
    <citation type="submission" date="2015-09" db="EMBL/GenBank/DDBJ databases">
        <authorList>
            <person name="Fill T.P."/>
            <person name="Baretta J.F."/>
            <person name="de Almeida L.G."/>
            <person name="Rocha M."/>
            <person name="de Souza D.H."/>
            <person name="Malavazi I."/>
            <person name="Cerdeira L.T."/>
            <person name="Hong H."/>
            <person name="Samborskyy M."/>
            <person name="de Vasconcelos A.T."/>
            <person name="Leadlay P."/>
            <person name="Rodrigues-Filho E."/>
        </authorList>
    </citation>
    <scope>NUCLEOTIDE SEQUENCE [LARGE SCALE GENOMIC DNA]</scope>
    <source>
        <strain evidence="6">LaBioMMi 136</strain>
    </source>
</reference>
<dbReference type="CDD" id="cd00322">
    <property type="entry name" value="FNR_like"/>
    <property type="match status" value="1"/>
</dbReference>
<dbReference type="SUPFAM" id="SSF52343">
    <property type="entry name" value="Ferredoxin reductase-like, C-terminal NADP-linked domain"/>
    <property type="match status" value="1"/>
</dbReference>
<dbReference type="InterPro" id="IPR017927">
    <property type="entry name" value="FAD-bd_FR_type"/>
</dbReference>
<sequence length="380" mass="42041">MRGFRPLSQPIPRLALPTRSLRRPLSTILPITITITPGTLRGVMSSQREDSIPHKLRTAAEPRQNRLYPVRLSHVEQVNPSIRLLQFTIPAEESNDDKDGQQPFSFLPGQWLDVHIPSISTAGGFTITSTPADAQALPSPEAPGAEPLLGEEAGSSIPLQGREPYVELAIQDSPANPPAAWLWKPKGEIVGKELNIRVGGSFVWPPTGVDVRKVKNVVFIAGGVGINPLISILSHLNNQVESTQPLNVHFLYSSRLPQGHETASPEVSLDQILFLPRIRQIIRSQRQSHRLRISLDLFLTDWKSSRLTPANSPTDLTIHSKRIEKHDLQSAVIGGDGKLDPRESVAYVCGPPQMTDEMVAMLKDILGEGGEQRVFFEKWW</sequence>
<dbReference type="Gene3D" id="3.40.50.80">
    <property type="entry name" value="Nucleotide-binding domain of ferredoxin-NADP reductase (FNR) module"/>
    <property type="match status" value="1"/>
</dbReference>
<name>A0A1S9S0M9_PENBI</name>
<keyword evidence="2" id="KW-0520">NAD</keyword>
<feature type="region of interest" description="Disordered" evidence="3">
    <location>
        <begin position="130"/>
        <end position="154"/>
    </location>
</feature>
<feature type="domain" description="FAD-binding FR-type" evidence="4">
    <location>
        <begin position="65"/>
        <end position="205"/>
    </location>
</feature>
<comment type="caution">
    <text evidence="5">The sequence shown here is derived from an EMBL/GenBank/DDBJ whole genome shotgun (WGS) entry which is preliminary data.</text>
</comment>
<organism evidence="5 6">
    <name type="scientific">Penicillium brasilianum</name>
    <dbReference type="NCBI Taxonomy" id="104259"/>
    <lineage>
        <taxon>Eukaryota</taxon>
        <taxon>Fungi</taxon>
        <taxon>Dikarya</taxon>
        <taxon>Ascomycota</taxon>
        <taxon>Pezizomycotina</taxon>
        <taxon>Eurotiomycetes</taxon>
        <taxon>Eurotiomycetidae</taxon>
        <taxon>Eurotiales</taxon>
        <taxon>Aspergillaceae</taxon>
        <taxon>Penicillium</taxon>
    </lineage>
</organism>
<protein>
    <recommendedName>
        <fullName evidence="4">FAD-binding FR-type domain-containing protein</fullName>
    </recommendedName>
</protein>
<dbReference type="InterPro" id="IPR052128">
    <property type="entry name" value="Oxidoreductase_NAD-binding"/>
</dbReference>
<keyword evidence="1" id="KW-0560">Oxidoreductase</keyword>
<dbReference type="AlphaFoldDB" id="A0A1S9S0M9"/>
<dbReference type="GO" id="GO:0005739">
    <property type="term" value="C:mitochondrion"/>
    <property type="evidence" value="ECO:0007669"/>
    <property type="project" value="TreeGrafter"/>
</dbReference>
<dbReference type="Pfam" id="PF08030">
    <property type="entry name" value="NAD_binding_6"/>
    <property type="match status" value="1"/>
</dbReference>
<dbReference type="SUPFAM" id="SSF63380">
    <property type="entry name" value="Riboflavin synthase domain-like"/>
    <property type="match status" value="1"/>
</dbReference>
<evidence type="ECO:0000313" key="6">
    <source>
        <dbReference type="Proteomes" id="UP000190744"/>
    </source>
</evidence>
<accession>A0A1S9S0M9</accession>
<evidence type="ECO:0000256" key="3">
    <source>
        <dbReference type="SAM" id="MobiDB-lite"/>
    </source>
</evidence>
<evidence type="ECO:0000256" key="1">
    <source>
        <dbReference type="ARBA" id="ARBA00023002"/>
    </source>
</evidence>
<dbReference type="InterPro" id="IPR017938">
    <property type="entry name" value="Riboflavin_synthase-like_b-brl"/>
</dbReference>
<gene>
    <name evidence="5" type="ORF">PEBR_02411</name>
</gene>
<dbReference type="GO" id="GO:0016491">
    <property type="term" value="F:oxidoreductase activity"/>
    <property type="evidence" value="ECO:0007669"/>
    <property type="project" value="UniProtKB-KW"/>
</dbReference>
<dbReference type="EMBL" id="LJBN01000024">
    <property type="protein sequence ID" value="OOQ91080.1"/>
    <property type="molecule type" value="Genomic_DNA"/>
</dbReference>